<name>A0A512H3W7_9PROT</name>
<dbReference type="NCBIfam" id="TIGR00363">
    <property type="entry name" value="MetQ/NlpA family lipoprotein"/>
    <property type="match status" value="1"/>
</dbReference>
<evidence type="ECO:0000313" key="7">
    <source>
        <dbReference type="EMBL" id="GEO80162.1"/>
    </source>
</evidence>
<dbReference type="SUPFAM" id="SSF53850">
    <property type="entry name" value="Periplasmic binding protein-like II"/>
    <property type="match status" value="1"/>
</dbReference>
<evidence type="ECO:0000256" key="2">
    <source>
        <dbReference type="ARBA" id="ARBA00022729"/>
    </source>
</evidence>
<protein>
    <recommendedName>
        <fullName evidence="6">Lipoprotein</fullName>
    </recommendedName>
</protein>
<keyword evidence="8" id="KW-1185">Reference proteome</keyword>
<reference evidence="7 8" key="1">
    <citation type="submission" date="2019-07" db="EMBL/GenBank/DDBJ databases">
        <title>Whole genome shotgun sequence of Rhodospirillum oryzae NBRC 107573.</title>
        <authorList>
            <person name="Hosoyama A."/>
            <person name="Uohara A."/>
            <person name="Ohji S."/>
            <person name="Ichikawa N."/>
        </authorList>
    </citation>
    <scope>NUCLEOTIDE SEQUENCE [LARGE SCALE GENOMIC DNA]</scope>
    <source>
        <strain evidence="7 8">NBRC 107573</strain>
    </source>
</reference>
<dbReference type="AlphaFoldDB" id="A0A512H3W7"/>
<dbReference type="Proteomes" id="UP000321567">
    <property type="component" value="Unassembled WGS sequence"/>
</dbReference>
<proteinExistence type="inferred from homology"/>
<gene>
    <name evidence="7" type="ORF">ROR02_02930</name>
</gene>
<keyword evidence="4" id="KW-0564">Palmitate</keyword>
<dbReference type="CDD" id="cd13598">
    <property type="entry name" value="PBP2_lipoprotein_IlpA_like"/>
    <property type="match status" value="1"/>
</dbReference>
<dbReference type="EMBL" id="BJZO01000005">
    <property type="protein sequence ID" value="GEO80162.1"/>
    <property type="molecule type" value="Genomic_DNA"/>
</dbReference>
<sequence>MSFSLRVALFNRNTPFARLERHAPFARLERHAPFARLGRRALLSLAAGALALSLGTPSFAAQPLKLGVMAGAEEQIAEVVQKVAASKGLAVELIPFTDYALPNEALNAGELDANAFQHKPYLDSQIAARGYKIVPIGFTIVEPIGLYTKSVKSVADLKEGARIGIPNDPSNGDRALRLLASAGLLTLRDTKGSAASPLDITSNPKNLKILELEAAQLPRALGDLDAAVINTGYAVDAGLHPATDAIAQEPRVGNPYGNFIAARAGDVDRADLKLLVASYQSPEVQAFIETHFKGAILPAW</sequence>
<comment type="caution">
    <text evidence="7">The sequence shown here is derived from an EMBL/GenBank/DDBJ whole genome shotgun (WGS) entry which is preliminary data.</text>
</comment>
<evidence type="ECO:0000256" key="1">
    <source>
        <dbReference type="ARBA" id="ARBA00004635"/>
    </source>
</evidence>
<keyword evidence="5 6" id="KW-0449">Lipoprotein</keyword>
<evidence type="ECO:0000256" key="6">
    <source>
        <dbReference type="PIRNR" id="PIRNR002854"/>
    </source>
</evidence>
<evidence type="ECO:0000256" key="5">
    <source>
        <dbReference type="ARBA" id="ARBA00023288"/>
    </source>
</evidence>
<dbReference type="PIRSF" id="PIRSF002854">
    <property type="entry name" value="MetQ"/>
    <property type="match status" value="1"/>
</dbReference>
<comment type="subcellular location">
    <subcellularLocation>
        <location evidence="1">Membrane</location>
        <topology evidence="1">Lipid-anchor</topology>
    </subcellularLocation>
</comment>
<organism evidence="7 8">
    <name type="scientific">Pararhodospirillum oryzae</name>
    <dbReference type="NCBI Taxonomy" id="478448"/>
    <lineage>
        <taxon>Bacteria</taxon>
        <taxon>Pseudomonadati</taxon>
        <taxon>Pseudomonadota</taxon>
        <taxon>Alphaproteobacteria</taxon>
        <taxon>Rhodospirillales</taxon>
        <taxon>Rhodospirillaceae</taxon>
        <taxon>Pararhodospirillum</taxon>
    </lineage>
</organism>
<evidence type="ECO:0000256" key="4">
    <source>
        <dbReference type="ARBA" id="ARBA00023139"/>
    </source>
</evidence>
<dbReference type="PANTHER" id="PTHR30429">
    <property type="entry name" value="D-METHIONINE-BINDING LIPOPROTEIN METQ"/>
    <property type="match status" value="1"/>
</dbReference>
<comment type="similarity">
    <text evidence="6">Belongs to the nlpA lipoprotein family.</text>
</comment>
<keyword evidence="3" id="KW-0472">Membrane</keyword>
<dbReference type="PANTHER" id="PTHR30429:SF1">
    <property type="entry name" value="D-METHIONINE-BINDING LIPOPROTEIN METQ-RELATED"/>
    <property type="match status" value="1"/>
</dbReference>
<dbReference type="RefSeq" id="WP_147162231.1">
    <property type="nucleotide sequence ID" value="NZ_BJZO01000005.1"/>
</dbReference>
<dbReference type="GO" id="GO:0016020">
    <property type="term" value="C:membrane"/>
    <property type="evidence" value="ECO:0007669"/>
    <property type="project" value="UniProtKB-SubCell"/>
</dbReference>
<evidence type="ECO:0000313" key="8">
    <source>
        <dbReference type="Proteomes" id="UP000321567"/>
    </source>
</evidence>
<dbReference type="Gene3D" id="3.40.190.10">
    <property type="entry name" value="Periplasmic binding protein-like II"/>
    <property type="match status" value="2"/>
</dbReference>
<evidence type="ECO:0000256" key="3">
    <source>
        <dbReference type="ARBA" id="ARBA00023136"/>
    </source>
</evidence>
<keyword evidence="2" id="KW-0732">Signal</keyword>
<accession>A0A512H3W7</accession>
<dbReference type="OrthoDB" id="9812878at2"/>
<dbReference type="Pfam" id="PF03180">
    <property type="entry name" value="Lipoprotein_9"/>
    <property type="match status" value="1"/>
</dbReference>
<dbReference type="InterPro" id="IPR004872">
    <property type="entry name" value="Lipoprotein_NlpA"/>
</dbReference>